<name>A0AAW0C2M4_9AGAR</name>
<feature type="region of interest" description="Disordered" evidence="1">
    <location>
        <begin position="324"/>
        <end position="434"/>
    </location>
</feature>
<evidence type="ECO:0000256" key="1">
    <source>
        <dbReference type="SAM" id="MobiDB-lite"/>
    </source>
</evidence>
<gene>
    <name evidence="2" type="ORF">VNI00_013180</name>
</gene>
<organism evidence="2 3">
    <name type="scientific">Paramarasmius palmivorus</name>
    <dbReference type="NCBI Taxonomy" id="297713"/>
    <lineage>
        <taxon>Eukaryota</taxon>
        <taxon>Fungi</taxon>
        <taxon>Dikarya</taxon>
        <taxon>Basidiomycota</taxon>
        <taxon>Agaricomycotina</taxon>
        <taxon>Agaricomycetes</taxon>
        <taxon>Agaricomycetidae</taxon>
        <taxon>Agaricales</taxon>
        <taxon>Marasmiineae</taxon>
        <taxon>Marasmiaceae</taxon>
        <taxon>Paramarasmius</taxon>
    </lineage>
</organism>
<dbReference type="AlphaFoldDB" id="A0AAW0C2M4"/>
<sequence>MLEEYPDKVSSPMKNLIQIVLESMPMDVQSIPLYLGSLLNSLILNTRDRPITVVECINPAAPYSQSATILGGSQERKVEQLHIPESNRLPAAGLYTLKSESSSSGSRHIDLPFIVRFTPDTMVNSQGPIELKVGMPDTIPVDSAIGKIPISGLGLSTSLQPTSYPFDVNPITVSPSNDHCTKPLKTPAVSSSDLTPSTSATPHSPATPPVTIPAPSEFTHIKFALGFPGAPPPPRLPEEMWEPLLDAELREMRAKFSLPESLKTEAQEEAEVACHIRFQDEVEMQRKFKEAEAEPLASPLRRENAFVGTLDLSQAEQLHSDAISTSEARHHDSPLSTRNDSGIGSGNNRLAEVERNLETQRDLSRSAGKKRGREDLGEDHDTEVVGKGGDDRPQKSKATGSREIDTVSAVRGVRPPHVENVGGSTASTAGSSTVRSTLRRSFRWTKALNFSSK</sequence>
<keyword evidence="3" id="KW-1185">Reference proteome</keyword>
<reference evidence="2 3" key="1">
    <citation type="submission" date="2024-01" db="EMBL/GenBank/DDBJ databases">
        <title>A draft genome for a cacao thread blight-causing isolate of Paramarasmius palmivorus.</title>
        <authorList>
            <person name="Baruah I.K."/>
            <person name="Bukari Y."/>
            <person name="Amoako-Attah I."/>
            <person name="Meinhardt L.W."/>
            <person name="Bailey B.A."/>
            <person name="Cohen S.P."/>
        </authorList>
    </citation>
    <scope>NUCLEOTIDE SEQUENCE [LARGE SCALE GENOMIC DNA]</scope>
    <source>
        <strain evidence="2 3">GH-12</strain>
    </source>
</reference>
<evidence type="ECO:0000313" key="3">
    <source>
        <dbReference type="Proteomes" id="UP001383192"/>
    </source>
</evidence>
<protein>
    <submittedName>
        <fullName evidence="2">Uncharacterized protein</fullName>
    </submittedName>
</protein>
<proteinExistence type="predicted"/>
<feature type="compositionally biased region" description="Basic and acidic residues" evidence="1">
    <location>
        <begin position="382"/>
        <end position="405"/>
    </location>
</feature>
<feature type="compositionally biased region" description="Basic and acidic residues" evidence="1">
    <location>
        <begin position="351"/>
        <end position="364"/>
    </location>
</feature>
<dbReference type="EMBL" id="JAYKXP010000065">
    <property type="protein sequence ID" value="KAK7032432.1"/>
    <property type="molecule type" value="Genomic_DNA"/>
</dbReference>
<feature type="compositionally biased region" description="Polar residues" evidence="1">
    <location>
        <begin position="334"/>
        <end position="348"/>
    </location>
</feature>
<dbReference type="Proteomes" id="UP001383192">
    <property type="component" value="Unassembled WGS sequence"/>
</dbReference>
<feature type="compositionally biased region" description="Low complexity" evidence="1">
    <location>
        <begin position="195"/>
        <end position="204"/>
    </location>
</feature>
<feature type="compositionally biased region" description="Low complexity" evidence="1">
    <location>
        <begin position="422"/>
        <end position="433"/>
    </location>
</feature>
<evidence type="ECO:0000313" key="2">
    <source>
        <dbReference type="EMBL" id="KAK7032432.1"/>
    </source>
</evidence>
<accession>A0AAW0C2M4</accession>
<feature type="region of interest" description="Disordered" evidence="1">
    <location>
        <begin position="176"/>
        <end position="213"/>
    </location>
</feature>
<comment type="caution">
    <text evidence="2">The sequence shown here is derived from an EMBL/GenBank/DDBJ whole genome shotgun (WGS) entry which is preliminary data.</text>
</comment>